<reference evidence="1" key="2">
    <citation type="journal article" date="2015" name="Data Brief">
        <title>Shoot transcriptome of the giant reed, Arundo donax.</title>
        <authorList>
            <person name="Barrero R.A."/>
            <person name="Guerrero F.D."/>
            <person name="Moolhuijzen P."/>
            <person name="Goolsby J.A."/>
            <person name="Tidwell J."/>
            <person name="Bellgard S.E."/>
            <person name="Bellgard M.I."/>
        </authorList>
    </citation>
    <scope>NUCLEOTIDE SEQUENCE</scope>
    <source>
        <tissue evidence="1">Shoot tissue taken approximately 20 cm above the soil surface</tissue>
    </source>
</reference>
<sequence>MFIEVVNASQLRIFGPNIQTNYTGSTWNCANMKQST</sequence>
<dbReference type="AlphaFoldDB" id="A0A0A8ZUK4"/>
<protein>
    <submittedName>
        <fullName evidence="1">Uncharacterized protein</fullName>
    </submittedName>
</protein>
<accession>A0A0A8ZUK4</accession>
<dbReference type="EMBL" id="GBRH01256522">
    <property type="protein sequence ID" value="JAD41373.1"/>
    <property type="molecule type" value="Transcribed_RNA"/>
</dbReference>
<name>A0A0A8ZUK4_ARUDO</name>
<proteinExistence type="predicted"/>
<organism evidence="1">
    <name type="scientific">Arundo donax</name>
    <name type="common">Giant reed</name>
    <name type="synonym">Donax arundinaceus</name>
    <dbReference type="NCBI Taxonomy" id="35708"/>
    <lineage>
        <taxon>Eukaryota</taxon>
        <taxon>Viridiplantae</taxon>
        <taxon>Streptophyta</taxon>
        <taxon>Embryophyta</taxon>
        <taxon>Tracheophyta</taxon>
        <taxon>Spermatophyta</taxon>
        <taxon>Magnoliopsida</taxon>
        <taxon>Liliopsida</taxon>
        <taxon>Poales</taxon>
        <taxon>Poaceae</taxon>
        <taxon>PACMAD clade</taxon>
        <taxon>Arundinoideae</taxon>
        <taxon>Arundineae</taxon>
        <taxon>Arundo</taxon>
    </lineage>
</organism>
<reference evidence="1" key="1">
    <citation type="submission" date="2014-09" db="EMBL/GenBank/DDBJ databases">
        <authorList>
            <person name="Magalhaes I.L.F."/>
            <person name="Oliveira U."/>
            <person name="Santos F.R."/>
            <person name="Vidigal T.H.D.A."/>
            <person name="Brescovit A.D."/>
            <person name="Santos A.J."/>
        </authorList>
    </citation>
    <scope>NUCLEOTIDE SEQUENCE</scope>
    <source>
        <tissue evidence="1">Shoot tissue taken approximately 20 cm above the soil surface</tissue>
    </source>
</reference>
<evidence type="ECO:0000313" key="1">
    <source>
        <dbReference type="EMBL" id="JAD41373.1"/>
    </source>
</evidence>